<evidence type="ECO:0000256" key="11">
    <source>
        <dbReference type="RuleBase" id="RU363080"/>
    </source>
</evidence>
<gene>
    <name evidence="12" type="ORF">KFK09_020196</name>
</gene>
<dbReference type="GO" id="GO:0009522">
    <property type="term" value="C:photosystem I"/>
    <property type="evidence" value="ECO:0007669"/>
    <property type="project" value="UniProtKB-KW"/>
</dbReference>
<dbReference type="Proteomes" id="UP000829196">
    <property type="component" value="Unassembled WGS sequence"/>
</dbReference>
<keyword evidence="4 10" id="KW-0148">Chlorophyll</keyword>
<evidence type="ECO:0000256" key="8">
    <source>
        <dbReference type="ARBA" id="ARBA00022946"/>
    </source>
</evidence>
<evidence type="ECO:0000256" key="10">
    <source>
        <dbReference type="PIRSR" id="PIRSR601344-1"/>
    </source>
</evidence>
<accession>A0A8T3AS66</accession>
<evidence type="ECO:0000256" key="6">
    <source>
        <dbReference type="ARBA" id="ARBA00022531"/>
    </source>
</evidence>
<dbReference type="SUPFAM" id="SSF103511">
    <property type="entry name" value="Chlorophyll a-b binding protein"/>
    <property type="match status" value="1"/>
</dbReference>
<feature type="binding site" evidence="10">
    <location>
        <position position="51"/>
    </location>
    <ligand>
        <name>chlorophyll a</name>
        <dbReference type="ChEBI" id="CHEBI:58416"/>
        <label>1</label>
    </ligand>
</feature>
<dbReference type="GO" id="GO:0009523">
    <property type="term" value="C:photosystem II"/>
    <property type="evidence" value="ECO:0007669"/>
    <property type="project" value="UniProtKB-KW"/>
</dbReference>
<keyword evidence="11" id="KW-0603">Photosystem I</keyword>
<organism evidence="12 13">
    <name type="scientific">Dendrobium nobile</name>
    <name type="common">Orchid</name>
    <dbReference type="NCBI Taxonomy" id="94219"/>
    <lineage>
        <taxon>Eukaryota</taxon>
        <taxon>Viridiplantae</taxon>
        <taxon>Streptophyta</taxon>
        <taxon>Embryophyta</taxon>
        <taxon>Tracheophyta</taxon>
        <taxon>Spermatophyta</taxon>
        <taxon>Magnoliopsida</taxon>
        <taxon>Liliopsida</taxon>
        <taxon>Asparagales</taxon>
        <taxon>Orchidaceae</taxon>
        <taxon>Epidendroideae</taxon>
        <taxon>Malaxideae</taxon>
        <taxon>Dendrobiinae</taxon>
        <taxon>Dendrobium</taxon>
    </lineage>
</organism>
<evidence type="ECO:0000256" key="1">
    <source>
        <dbReference type="ARBA" id="ARBA00003803"/>
    </source>
</evidence>
<feature type="binding site" evidence="10">
    <location>
        <position position="88"/>
    </location>
    <ligand>
        <name>chlorophyll a</name>
        <dbReference type="ChEBI" id="CHEBI:58416"/>
        <label>1</label>
    </ligand>
</feature>
<evidence type="ECO:0000256" key="3">
    <source>
        <dbReference type="ARBA" id="ARBA00011769"/>
    </source>
</evidence>
<protein>
    <recommendedName>
        <fullName evidence="11">Chlorophyll a-b binding protein, chloroplastic</fullName>
    </recommendedName>
</protein>
<evidence type="ECO:0000313" key="12">
    <source>
        <dbReference type="EMBL" id="KAI0499293.1"/>
    </source>
</evidence>
<feature type="binding site" evidence="10">
    <location>
        <position position="54"/>
    </location>
    <ligand>
        <name>chlorophyll a</name>
        <dbReference type="ChEBI" id="CHEBI:58416"/>
        <label>1</label>
    </ligand>
</feature>
<dbReference type="Gene3D" id="1.10.3460.10">
    <property type="entry name" value="Chlorophyll a/b binding protein domain"/>
    <property type="match status" value="1"/>
</dbReference>
<dbReference type="PANTHER" id="PTHR21649">
    <property type="entry name" value="CHLOROPHYLL A/B BINDING PROTEIN"/>
    <property type="match status" value="1"/>
</dbReference>
<dbReference type="OrthoDB" id="423598at2759"/>
<keyword evidence="13" id="KW-1185">Reference proteome</keyword>
<dbReference type="EMBL" id="JAGYWB010000014">
    <property type="protein sequence ID" value="KAI0499293.1"/>
    <property type="molecule type" value="Genomic_DNA"/>
</dbReference>
<comment type="similarity">
    <text evidence="11">Belongs to the light-harvesting chlorophyll a/b-binding (LHC) protein family.</text>
</comment>
<evidence type="ECO:0000256" key="5">
    <source>
        <dbReference type="ARBA" id="ARBA00022528"/>
    </source>
</evidence>
<keyword evidence="11" id="KW-0793">Thylakoid</keyword>
<dbReference type="SMR" id="A0A8T3AS66"/>
<keyword evidence="9 11" id="KW-0157">Chromophore</keyword>
<comment type="function">
    <text evidence="1 11">The light-harvesting complex (LHC) functions as a light receptor, it captures and delivers excitation energy to photosystems with which it is closely associated.</text>
</comment>
<name>A0A8T3AS66_DENNO</name>
<dbReference type="GO" id="GO:0009535">
    <property type="term" value="C:chloroplast thylakoid membrane"/>
    <property type="evidence" value="ECO:0007669"/>
    <property type="project" value="UniProtKB-SubCell"/>
</dbReference>
<comment type="subcellular location">
    <subcellularLocation>
        <location evidence="2 11">Plastid</location>
        <location evidence="2 11">Chloroplast thylakoid membrane</location>
    </subcellularLocation>
</comment>
<evidence type="ECO:0000256" key="9">
    <source>
        <dbReference type="ARBA" id="ARBA00022991"/>
    </source>
</evidence>
<evidence type="ECO:0000256" key="2">
    <source>
        <dbReference type="ARBA" id="ARBA00004334"/>
    </source>
</evidence>
<keyword evidence="11" id="KW-0604">Photosystem II</keyword>
<dbReference type="GO" id="GO:0009765">
    <property type="term" value="P:photosynthesis, light harvesting"/>
    <property type="evidence" value="ECO:0007669"/>
    <property type="project" value="InterPro"/>
</dbReference>
<comment type="caution">
    <text evidence="12">The sequence shown here is derived from an EMBL/GenBank/DDBJ whole genome shotgun (WGS) entry which is preliminary data.</text>
</comment>
<sequence length="128" mass="14242">MGGHISSLTLDSYFSVVITVFKNFSLPGGFGFDPLGLGSDPKLLQWFAQAELMHGRWAMLEVAGILIPECLVKLGFMESFSWFDAGVQEYFADPLTLFFVQMALMGWVEGRRWADLVRPGSVEIEPSS</sequence>
<evidence type="ECO:0000313" key="13">
    <source>
        <dbReference type="Proteomes" id="UP000829196"/>
    </source>
</evidence>
<dbReference type="InterPro" id="IPR001344">
    <property type="entry name" value="Chloro_AB-bd_pln"/>
</dbReference>
<dbReference type="GO" id="GO:0016168">
    <property type="term" value="F:chlorophyll binding"/>
    <property type="evidence" value="ECO:0007669"/>
    <property type="project" value="UniProtKB-KW"/>
</dbReference>
<evidence type="ECO:0000256" key="4">
    <source>
        <dbReference type="ARBA" id="ARBA00022494"/>
    </source>
</evidence>
<reference evidence="12" key="1">
    <citation type="journal article" date="2022" name="Front. Genet.">
        <title>Chromosome-Scale Assembly of the Dendrobium nobile Genome Provides Insights Into the Molecular Mechanism of the Biosynthesis of the Medicinal Active Ingredient of Dendrobium.</title>
        <authorList>
            <person name="Xu Q."/>
            <person name="Niu S.-C."/>
            <person name="Li K.-L."/>
            <person name="Zheng P.-J."/>
            <person name="Zhang X.-J."/>
            <person name="Jia Y."/>
            <person name="Liu Y."/>
            <person name="Niu Y.-X."/>
            <person name="Yu L.-H."/>
            <person name="Chen D.-F."/>
            <person name="Zhang G.-Q."/>
        </authorList>
    </citation>
    <scope>NUCLEOTIDE SEQUENCE</scope>
    <source>
        <tissue evidence="12">Leaf</tissue>
    </source>
</reference>
<comment type="subunit">
    <text evidence="3">The LHC complex consists of chlorophyll a-b binding proteins.</text>
</comment>
<dbReference type="InterPro" id="IPR022796">
    <property type="entry name" value="Chloroa_b-bind"/>
</dbReference>
<keyword evidence="6 11" id="KW-0602">Photosynthesis</keyword>
<keyword evidence="8" id="KW-0809">Transit peptide</keyword>
<evidence type="ECO:0000256" key="7">
    <source>
        <dbReference type="ARBA" id="ARBA00022640"/>
    </source>
</evidence>
<dbReference type="AlphaFoldDB" id="A0A8T3AS66"/>
<feature type="binding site" description="axial binding residue" evidence="10">
    <location>
        <position position="56"/>
    </location>
    <ligand>
        <name>chlorophyll b</name>
        <dbReference type="ChEBI" id="CHEBI:61721"/>
        <label>1</label>
    </ligand>
    <ligandPart>
        <name>Mg</name>
        <dbReference type="ChEBI" id="CHEBI:25107"/>
    </ligandPart>
</feature>
<keyword evidence="7 11" id="KW-0934">Plastid</keyword>
<keyword evidence="5 11" id="KW-0150">Chloroplast</keyword>
<dbReference type="Pfam" id="PF00504">
    <property type="entry name" value="Chloroa_b-bind"/>
    <property type="match status" value="1"/>
</dbReference>
<proteinExistence type="inferred from homology"/>